<evidence type="ECO:0000256" key="1">
    <source>
        <dbReference type="ARBA" id="ARBA00004922"/>
    </source>
</evidence>
<evidence type="ECO:0000313" key="22">
    <source>
        <dbReference type="RefSeq" id="XP_021290664.1"/>
    </source>
</evidence>
<feature type="compositionally biased region" description="Low complexity" evidence="19">
    <location>
        <begin position="10"/>
        <end position="21"/>
    </location>
</feature>
<dbReference type="FunFam" id="1.25.40.10:FF:000303">
    <property type="entry name" value="Probable UDP-N-acetylglucosamine--peptide N-acetylglucosaminyltransferase SEC"/>
    <property type="match status" value="1"/>
</dbReference>
<keyword evidence="11 16" id="KW-0067">ATP-binding</keyword>
<evidence type="ECO:0000256" key="16">
    <source>
        <dbReference type="PROSITE-ProRule" id="PRU00283"/>
    </source>
</evidence>
<dbReference type="GO" id="GO:0008017">
    <property type="term" value="F:microtubule binding"/>
    <property type="evidence" value="ECO:0007669"/>
    <property type="project" value="InterPro"/>
</dbReference>
<organism evidence="21 22">
    <name type="scientific">Herrania umbratica</name>
    <dbReference type="NCBI Taxonomy" id="108875"/>
    <lineage>
        <taxon>Eukaryota</taxon>
        <taxon>Viridiplantae</taxon>
        <taxon>Streptophyta</taxon>
        <taxon>Embryophyta</taxon>
        <taxon>Tracheophyta</taxon>
        <taxon>Spermatophyta</taxon>
        <taxon>Magnoliopsida</taxon>
        <taxon>eudicotyledons</taxon>
        <taxon>Gunneridae</taxon>
        <taxon>Pentapetalae</taxon>
        <taxon>rosids</taxon>
        <taxon>malvids</taxon>
        <taxon>Malvales</taxon>
        <taxon>Malvaceae</taxon>
        <taxon>Byttnerioideae</taxon>
        <taxon>Herrania</taxon>
    </lineage>
</organism>
<dbReference type="InterPro" id="IPR037919">
    <property type="entry name" value="OGT"/>
</dbReference>
<dbReference type="InterPro" id="IPR036961">
    <property type="entry name" value="Kinesin_motor_dom_sf"/>
</dbReference>
<sequence>MLSLQSDPRLQQYHHSQQLQQQLQQQHVQLVPYNDDSLSLHSDFGGAVAAASSSSSALVNLKPSQGLDSHEVDDDTLMALAHQKYKAGNYKHALEHSNAVYERNPRRTDNLLLLGAIHYQLHNYDQCIAKNEEALRIDPQFAECYGNMANAWKEKGNIDAAIRYYLFAIELRPNFADAWSNLASAYMRKGRLNEAAQCCRQALALNPCLVDAHSNLGNLMKIQGFVQEAYNCYLEALRIQPNFAIAWSNLAGLFMEAGDLNRALQYYKEAVRLKPTFFDAYLNLGNVYKALGMPQEAIVCYQRALQVRPDYAMAYGNLASIYYEQRNLDMAILNYRRAIALDSGFLEAFNNLGNALKDAGRVDEATQCYRQCLALQPNHPQALTNLGNIYMEWNMLTAAASCYKATLSVTTGLSAPFNNLAIIYKQQGNLSDAISCYKEVLRIDPMAADALVNRGNTYKESGIVNEAIQDYIRAINIRPAMAEAHANLASAYKDSGHVEAAIKSYKQALALRPDFPEATCNLLHTLQCVCDWEDRENKFIEVEGILRRQIKMSVIPSVQPFHAIAYPIDPVLALDISRKYAAHCSVIASRYSLARFNYPAPFPVKGENGNGRLRVGYVSSDFGNHPLSHLMGSVFGMHNRENVEVFCYALSPNDGTEWRLRIQSEAEHFIDVSSMSSDVIAKMINEDKIQILVNLNGYTKGARNEIFAMQPAPIQISYMGFPGTTGASYIHYLVTDGFVSPLRFSHIYSEKLVHLPHCYFVNDYKQKNRDVLDPKCLPKRSDYGLPEDKFTFACFNQLYKMDPDIFTTWCNILKRVPDSALWLLRFPAAGEMRLRTYATQQGVRPDQIIFTDVAMKSEHIRRSALADLFLDTPLCNLDIFHLVGAPLVENCLAGFNSSVFAYGQTGSGKTYTIWGPANALLEENLSSDQQGLTPRVFERLFARINEEQIKHADKQLKYQCRCSFLEIYNEQITDLLDPNQRNLQIREDVKSGVYVENLTEEYVSSMKDVTQLLMKGLSNRRTGATSINAESSRSHSVFTCVVESRCKSVADGISSFKTSRINLVDLAGSERQKLTGAAGERLKEAGNINRSLSQLGNLINILAEVSQNGKQRHIPYRDSKLTFLLQESLGGNAKLAMVCAISPAQSCKSETFSTLRFAQRAKAIKNKAVVNEVMQDDVNFLREVIRQLKDELHRMKANGNNQTDPNGSYSTGWNARRSLNLLKFSLHHPRTLPHVDEDGDEEMEIDEEAVENLCAQVGLQSADEYHRSNELTKLELIESDMVNTPSENGCAGEPGPNTSECVKAQDAEDSDVNMEEEISEQPKTSEIMIVDCVQPFTNTPNVFSGHDSIKEDPGHLIVETTDGDSSAILKSPTPSVSPKVNQSRKSLRTSSMFTASQKDIKDDGKLGSEAMHVSFTPTEHLAASLHRGLEIIDCHRRSLALRRSSFRYSLKPADPKPILAAHKVDVGVQTFPPDYEIQEEEPVVFLCSNCKQRTNLEGKEDSESSNLQLVPVDESEYSEKTLVPADEAESAEKTKKQVPKAVKKVLAGSIRREMALEEFCAKQASEIMQLNRLVQQYKHERECNAIIGQTREDKILRLESLMDGVLPTQEFMEEELASLTHEHKLLKEKYENHPEVLRTKIELKRVQDELERFRNFHDLGEREVLLEEIQDLRNQLQYYIDSSSSSARRRNSLLQLTYSCEPNVPPPLSAIPETSEDSAEEKFEQERIQWTEAESKWISLAEELRTELDASRSLAEKRKQELDMEKKCAEELKEAMQMAMEGHARMLEQYADLEEKHIQLLARHRKIQEGIEDVKKAAARAGVRGAESKFINALAAEISTLKAEREKERRYLRDENKGLQAQLRDTAEAVQAAGELLVRLKEAEEAVADAQKRALEAELEAEKAHKQIDKLKRKHEHEISTLNELVAESRLPKEAIPPAYDNFDIAKYDAGETHDASDQRWREEFEPFYNGEDVELSKLAENSSWFSGYDRCNI</sequence>
<feature type="coiled-coil region" evidence="18">
    <location>
        <begin position="1831"/>
        <end position="1928"/>
    </location>
</feature>
<evidence type="ECO:0000256" key="6">
    <source>
        <dbReference type="ARBA" id="ARBA00022679"/>
    </source>
</evidence>
<dbReference type="SUPFAM" id="SSF52540">
    <property type="entry name" value="P-loop containing nucleoside triphosphate hydrolases"/>
    <property type="match status" value="1"/>
</dbReference>
<dbReference type="GO" id="GO:0055046">
    <property type="term" value="P:microgametogenesis"/>
    <property type="evidence" value="ECO:0007669"/>
    <property type="project" value="UniProtKB-ARBA"/>
</dbReference>
<dbReference type="InterPro" id="IPR006597">
    <property type="entry name" value="Sel1-like"/>
</dbReference>
<feature type="coiled-coil region" evidence="18">
    <location>
        <begin position="1741"/>
        <end position="1803"/>
    </location>
</feature>
<keyword evidence="6" id="KW-0808">Transferase</keyword>
<evidence type="ECO:0000256" key="12">
    <source>
        <dbReference type="ARBA" id="ARBA00022941"/>
    </source>
</evidence>
<keyword evidence="9 16" id="KW-0547">Nucleotide-binding</keyword>
<dbReference type="FunFam" id="1.25.40.10:FF:000131">
    <property type="entry name" value="probable UDP-N-acetylglucosamine--peptide N-acetylglucosaminyltransferase SEC"/>
    <property type="match status" value="1"/>
</dbReference>
<dbReference type="Gene3D" id="3.40.50.11380">
    <property type="match status" value="1"/>
</dbReference>
<dbReference type="GO" id="GO:0009524">
    <property type="term" value="C:phragmoplast"/>
    <property type="evidence" value="ECO:0007669"/>
    <property type="project" value="UniProtKB-ARBA"/>
</dbReference>
<dbReference type="GO" id="GO:0003777">
    <property type="term" value="F:microtubule motor activity"/>
    <property type="evidence" value="ECO:0007669"/>
    <property type="project" value="InterPro"/>
</dbReference>
<dbReference type="InterPro" id="IPR029489">
    <property type="entry name" value="OGT/SEC/SPY_C"/>
</dbReference>
<dbReference type="SMART" id="SM00028">
    <property type="entry name" value="TPR"/>
    <property type="match status" value="13"/>
</dbReference>
<dbReference type="PROSITE" id="PS00411">
    <property type="entry name" value="KINESIN_MOTOR_1"/>
    <property type="match status" value="1"/>
</dbReference>
<dbReference type="PRINTS" id="PR00380">
    <property type="entry name" value="KINESINHEAVY"/>
</dbReference>
<feature type="compositionally biased region" description="Polar residues" evidence="19">
    <location>
        <begin position="1372"/>
        <end position="1393"/>
    </location>
</feature>
<keyword evidence="7" id="KW-0493">Microtubule</keyword>
<evidence type="ECO:0000256" key="8">
    <source>
        <dbReference type="ARBA" id="ARBA00022737"/>
    </source>
</evidence>
<dbReference type="Gene3D" id="3.40.850.10">
    <property type="entry name" value="Kinesin motor domain"/>
    <property type="match status" value="1"/>
</dbReference>
<feature type="repeat" description="TPR" evidence="17">
    <location>
        <begin position="210"/>
        <end position="243"/>
    </location>
</feature>
<dbReference type="RefSeq" id="XP_021290664.1">
    <property type="nucleotide sequence ID" value="XM_021434989.1"/>
</dbReference>
<dbReference type="EC" id="2.4.1.255" evidence="3"/>
<dbReference type="SUPFAM" id="SSF48452">
    <property type="entry name" value="TPR-like"/>
    <property type="match status" value="2"/>
</dbReference>
<proteinExistence type="inferred from homology"/>
<evidence type="ECO:0000256" key="15">
    <source>
        <dbReference type="ARBA" id="ARBA00034488"/>
    </source>
</evidence>
<dbReference type="Pfam" id="PF00515">
    <property type="entry name" value="TPR_1"/>
    <property type="match status" value="3"/>
</dbReference>
<evidence type="ECO:0000256" key="14">
    <source>
        <dbReference type="ARBA" id="ARBA00023175"/>
    </source>
</evidence>
<dbReference type="PROSITE" id="PS50293">
    <property type="entry name" value="TPR_REGION"/>
    <property type="match status" value="5"/>
</dbReference>
<dbReference type="PROSITE" id="PS50005">
    <property type="entry name" value="TPR"/>
    <property type="match status" value="11"/>
</dbReference>
<feature type="repeat" description="TPR" evidence="17">
    <location>
        <begin position="108"/>
        <end position="141"/>
    </location>
</feature>
<reference evidence="22" key="1">
    <citation type="submission" date="2025-08" db="UniProtKB">
        <authorList>
            <consortium name="RefSeq"/>
        </authorList>
    </citation>
    <scope>IDENTIFICATION</scope>
    <source>
        <tissue evidence="22">Leaf</tissue>
    </source>
</reference>
<dbReference type="GO" id="GO:0005874">
    <property type="term" value="C:microtubule"/>
    <property type="evidence" value="ECO:0007669"/>
    <property type="project" value="UniProtKB-KW"/>
</dbReference>
<evidence type="ECO:0000256" key="4">
    <source>
        <dbReference type="ARBA" id="ARBA00019143"/>
    </source>
</evidence>
<feature type="repeat" description="TPR" evidence="17">
    <location>
        <begin position="244"/>
        <end position="277"/>
    </location>
</feature>
<dbReference type="Pfam" id="PF13844">
    <property type="entry name" value="Glyco_transf_41"/>
    <property type="match status" value="1"/>
</dbReference>
<dbReference type="FunFam" id="3.40.50.11380:FF:000002">
    <property type="entry name" value="probable UDP-N-acetylglucosamine--peptide N-acetylglucosaminyltransferase SEC"/>
    <property type="match status" value="1"/>
</dbReference>
<keyword evidence="12" id="KW-0939">Gibberellin signaling pathway</keyword>
<dbReference type="Gene3D" id="1.25.40.10">
    <property type="entry name" value="Tetratricopeptide repeat domain"/>
    <property type="match status" value="3"/>
</dbReference>
<gene>
    <name evidence="22" type="primary">LOC110421393</name>
</gene>
<dbReference type="InterPro" id="IPR019734">
    <property type="entry name" value="TPR_rpt"/>
</dbReference>
<keyword evidence="10 17" id="KW-0802">TPR repeat</keyword>
<dbReference type="Proteomes" id="UP000504621">
    <property type="component" value="Unplaced"/>
</dbReference>
<feature type="coiled-coil region" evidence="18">
    <location>
        <begin position="1171"/>
        <end position="1198"/>
    </location>
</feature>
<dbReference type="Pfam" id="PF13181">
    <property type="entry name" value="TPR_8"/>
    <property type="match status" value="2"/>
</dbReference>
<dbReference type="GeneID" id="110421393"/>
<feature type="repeat" description="TPR" evidence="17">
    <location>
        <begin position="414"/>
        <end position="447"/>
    </location>
</feature>
<feature type="repeat" description="TPR" evidence="17">
    <location>
        <begin position="482"/>
        <end position="515"/>
    </location>
</feature>
<comment type="similarity">
    <text evidence="15">Belongs to the TRAFAC class myosin-kinesin ATPase superfamily. Kinesin family. KIN-12 subfamily.</text>
</comment>
<evidence type="ECO:0000256" key="17">
    <source>
        <dbReference type="PROSITE-ProRule" id="PRU00339"/>
    </source>
</evidence>
<evidence type="ECO:0000256" key="11">
    <source>
        <dbReference type="ARBA" id="ARBA00022840"/>
    </source>
</evidence>
<dbReference type="Pfam" id="PF00225">
    <property type="entry name" value="Kinesin"/>
    <property type="match status" value="1"/>
</dbReference>
<dbReference type="FunFam" id="1.25.40.10:FF:000181">
    <property type="entry name" value="probable UDP-N-acetylglucosamine--peptide N-acetylglucosaminyltransferase SEC"/>
    <property type="match status" value="1"/>
</dbReference>
<dbReference type="GO" id="GO:0007018">
    <property type="term" value="P:microtubule-based movement"/>
    <property type="evidence" value="ECO:0007669"/>
    <property type="project" value="InterPro"/>
</dbReference>
<evidence type="ECO:0000313" key="21">
    <source>
        <dbReference type="Proteomes" id="UP000504621"/>
    </source>
</evidence>
<accession>A0A6J1AW82</accession>
<dbReference type="Pfam" id="PF13414">
    <property type="entry name" value="TPR_11"/>
    <property type="match status" value="2"/>
</dbReference>
<evidence type="ECO:0000256" key="13">
    <source>
        <dbReference type="ARBA" id="ARBA00023054"/>
    </source>
</evidence>
<evidence type="ECO:0000256" key="10">
    <source>
        <dbReference type="ARBA" id="ARBA00022803"/>
    </source>
</evidence>
<dbReference type="InterPro" id="IPR019821">
    <property type="entry name" value="Kinesin_motor_CS"/>
</dbReference>
<dbReference type="Pfam" id="PF13432">
    <property type="entry name" value="TPR_16"/>
    <property type="match status" value="1"/>
</dbReference>
<dbReference type="SMART" id="SM00671">
    <property type="entry name" value="SEL1"/>
    <property type="match status" value="4"/>
</dbReference>
<dbReference type="InterPro" id="IPR011990">
    <property type="entry name" value="TPR-like_helical_dom_sf"/>
</dbReference>
<dbReference type="FunFam" id="3.40.850.10:FF:000052">
    <property type="entry name" value="Kinesin-like protein KIN-12F"/>
    <property type="match status" value="1"/>
</dbReference>
<feature type="repeat" description="TPR" evidence="17">
    <location>
        <begin position="176"/>
        <end position="209"/>
    </location>
</feature>
<name>A0A6J1AW82_9ROSI</name>
<keyword evidence="21" id="KW-1185">Reference proteome</keyword>
<dbReference type="GO" id="GO:0009740">
    <property type="term" value="P:gibberellic acid mediated signaling pathway"/>
    <property type="evidence" value="ECO:0007669"/>
    <property type="project" value="UniProtKB-KW"/>
</dbReference>
<dbReference type="InterPro" id="IPR027417">
    <property type="entry name" value="P-loop_NTPase"/>
</dbReference>
<comment type="similarity">
    <text evidence="2">Belongs to the glycosyltransferase 41 family. O-GlcNAc transferase subfamily.</text>
</comment>
<dbReference type="PROSITE" id="PS50067">
    <property type="entry name" value="KINESIN_MOTOR_2"/>
    <property type="match status" value="1"/>
</dbReference>
<evidence type="ECO:0000256" key="7">
    <source>
        <dbReference type="ARBA" id="ARBA00022701"/>
    </source>
</evidence>
<dbReference type="OrthoDB" id="3176171at2759"/>
<evidence type="ECO:0000256" key="3">
    <source>
        <dbReference type="ARBA" id="ARBA00011970"/>
    </source>
</evidence>
<dbReference type="UniPathway" id="UPA00378"/>
<feature type="repeat" description="TPR" evidence="17">
    <location>
        <begin position="312"/>
        <end position="345"/>
    </location>
</feature>
<dbReference type="InterPro" id="IPR001752">
    <property type="entry name" value="Kinesin_motor_dom"/>
</dbReference>
<protein>
    <recommendedName>
        <fullName evidence="4">Probable UDP-N-acetylglucosamine--peptide N-acetylglucosaminyltransferase SPINDLY</fullName>
        <ecNumber evidence="3">2.4.1.255</ecNumber>
    </recommendedName>
</protein>
<evidence type="ECO:0000256" key="5">
    <source>
        <dbReference type="ARBA" id="ARBA00022676"/>
    </source>
</evidence>
<feature type="repeat" description="TPR" evidence="17">
    <location>
        <begin position="142"/>
        <end position="175"/>
    </location>
</feature>
<dbReference type="SMART" id="SM00129">
    <property type="entry name" value="KISc"/>
    <property type="match status" value="1"/>
</dbReference>
<dbReference type="GO" id="GO:0097363">
    <property type="term" value="F:protein O-acetylglucosaminyltransferase activity"/>
    <property type="evidence" value="ECO:0007669"/>
    <property type="project" value="UniProtKB-EC"/>
</dbReference>
<feature type="region of interest" description="Disordered" evidence="19">
    <location>
        <begin position="1"/>
        <end position="21"/>
    </location>
</feature>
<keyword evidence="5" id="KW-0328">Glycosyltransferase</keyword>
<evidence type="ECO:0000256" key="9">
    <source>
        <dbReference type="ARBA" id="ARBA00022741"/>
    </source>
</evidence>
<evidence type="ECO:0000256" key="19">
    <source>
        <dbReference type="SAM" id="MobiDB-lite"/>
    </source>
</evidence>
<feature type="repeat" description="TPR" evidence="17">
    <location>
        <begin position="278"/>
        <end position="311"/>
    </location>
</feature>
<dbReference type="GO" id="GO:0080175">
    <property type="term" value="P:phragmoplast microtubule organization"/>
    <property type="evidence" value="ECO:0007669"/>
    <property type="project" value="UniProtKB-ARBA"/>
</dbReference>
<feature type="domain" description="Kinesin motor" evidence="20">
    <location>
        <begin position="827"/>
        <end position="1164"/>
    </location>
</feature>
<dbReference type="GO" id="GO:0005524">
    <property type="term" value="F:ATP binding"/>
    <property type="evidence" value="ECO:0007669"/>
    <property type="project" value="UniProtKB-UniRule"/>
</dbReference>
<dbReference type="PANTHER" id="PTHR44366:SF4">
    <property type="entry name" value="UDP-N-ACETYLGLUCOSAMINE--PEPTIDE N-ACETYLGLUCOSAMINYLTRANSFERASE SPINDLY-RELATED"/>
    <property type="match status" value="1"/>
</dbReference>
<dbReference type="GO" id="GO:0007112">
    <property type="term" value="P:male meiosis cytokinesis"/>
    <property type="evidence" value="ECO:0007669"/>
    <property type="project" value="UniProtKB-ARBA"/>
</dbReference>
<feature type="repeat" description="TPR" evidence="17">
    <location>
        <begin position="346"/>
        <end position="379"/>
    </location>
</feature>
<feature type="repeat" description="TPR" evidence="17">
    <location>
        <begin position="448"/>
        <end position="481"/>
    </location>
</feature>
<feature type="binding site" evidence="16">
    <location>
        <begin position="903"/>
        <end position="910"/>
    </location>
    <ligand>
        <name>ATP</name>
        <dbReference type="ChEBI" id="CHEBI:30616"/>
    </ligand>
</feature>
<evidence type="ECO:0000256" key="2">
    <source>
        <dbReference type="ARBA" id="ARBA00005386"/>
    </source>
</evidence>
<keyword evidence="8" id="KW-0677">Repeat</keyword>
<dbReference type="GO" id="GO:0006493">
    <property type="term" value="P:protein O-linked glycosylation"/>
    <property type="evidence" value="ECO:0007669"/>
    <property type="project" value="InterPro"/>
</dbReference>
<keyword evidence="13 18" id="KW-0175">Coiled coil</keyword>
<evidence type="ECO:0000256" key="18">
    <source>
        <dbReference type="SAM" id="Coils"/>
    </source>
</evidence>
<feature type="region of interest" description="Disordered" evidence="19">
    <location>
        <begin position="1364"/>
        <end position="1393"/>
    </location>
</feature>
<evidence type="ECO:0000259" key="20">
    <source>
        <dbReference type="PROSITE" id="PS50067"/>
    </source>
</evidence>
<dbReference type="PANTHER" id="PTHR44366">
    <property type="entry name" value="UDP-N-ACETYLGLUCOSAMINE--PEPTIDE N-ACETYLGLUCOSAMINYLTRANSFERASE 110 KDA SUBUNIT"/>
    <property type="match status" value="1"/>
</dbReference>
<comment type="pathway">
    <text evidence="1">Protein modification; protein glycosylation.</text>
</comment>
<keyword evidence="14 16" id="KW-0505">Motor protein</keyword>